<dbReference type="AlphaFoldDB" id="A0AAJ0HIT4"/>
<evidence type="ECO:0000256" key="1">
    <source>
        <dbReference type="ARBA" id="ARBA00038158"/>
    </source>
</evidence>
<feature type="compositionally biased region" description="Basic and acidic residues" evidence="2">
    <location>
        <begin position="14"/>
        <end position="23"/>
    </location>
</feature>
<comment type="similarity">
    <text evidence="1">Belongs to the methyltransferase superfamily. LaeA methyltransferase family.</text>
</comment>
<dbReference type="EMBL" id="JAUIQD010000004">
    <property type="protein sequence ID" value="KAK3353149.1"/>
    <property type="molecule type" value="Genomic_DNA"/>
</dbReference>
<keyword evidence="3" id="KW-0808">Transferase</keyword>
<dbReference type="SUPFAM" id="SSF53335">
    <property type="entry name" value="S-adenosyl-L-methionine-dependent methyltransferases"/>
    <property type="match status" value="1"/>
</dbReference>
<dbReference type="Pfam" id="PF13489">
    <property type="entry name" value="Methyltransf_23"/>
    <property type="match status" value="1"/>
</dbReference>
<dbReference type="GO" id="GO:0008168">
    <property type="term" value="F:methyltransferase activity"/>
    <property type="evidence" value="ECO:0007669"/>
    <property type="project" value="UniProtKB-KW"/>
</dbReference>
<evidence type="ECO:0000313" key="4">
    <source>
        <dbReference type="Proteomes" id="UP001275084"/>
    </source>
</evidence>
<dbReference type="Gene3D" id="3.40.50.150">
    <property type="entry name" value="Vaccinia Virus protein VP39"/>
    <property type="match status" value="1"/>
</dbReference>
<reference evidence="3" key="1">
    <citation type="journal article" date="2023" name="Mol. Phylogenet. Evol.">
        <title>Genome-scale phylogeny and comparative genomics of the fungal order Sordariales.</title>
        <authorList>
            <person name="Hensen N."/>
            <person name="Bonometti L."/>
            <person name="Westerberg I."/>
            <person name="Brannstrom I.O."/>
            <person name="Guillou S."/>
            <person name="Cros-Aarteil S."/>
            <person name="Calhoun S."/>
            <person name="Haridas S."/>
            <person name="Kuo A."/>
            <person name="Mondo S."/>
            <person name="Pangilinan J."/>
            <person name="Riley R."/>
            <person name="LaButti K."/>
            <person name="Andreopoulos B."/>
            <person name="Lipzen A."/>
            <person name="Chen C."/>
            <person name="Yan M."/>
            <person name="Daum C."/>
            <person name="Ng V."/>
            <person name="Clum A."/>
            <person name="Steindorff A."/>
            <person name="Ohm R.A."/>
            <person name="Martin F."/>
            <person name="Silar P."/>
            <person name="Natvig D.O."/>
            <person name="Lalanne C."/>
            <person name="Gautier V."/>
            <person name="Ament-Velasquez S.L."/>
            <person name="Kruys A."/>
            <person name="Hutchinson M.I."/>
            <person name="Powell A.J."/>
            <person name="Barry K."/>
            <person name="Miller A.N."/>
            <person name="Grigoriev I.V."/>
            <person name="Debuchy R."/>
            <person name="Gladieux P."/>
            <person name="Hiltunen Thoren M."/>
            <person name="Johannesson H."/>
        </authorList>
    </citation>
    <scope>NUCLEOTIDE SEQUENCE</scope>
    <source>
        <strain evidence="3">CBS 955.72</strain>
    </source>
</reference>
<dbReference type="Proteomes" id="UP001275084">
    <property type="component" value="Unassembled WGS sequence"/>
</dbReference>
<evidence type="ECO:0000313" key="3">
    <source>
        <dbReference type="EMBL" id="KAK3353149.1"/>
    </source>
</evidence>
<dbReference type="CDD" id="cd02440">
    <property type="entry name" value="AdoMet_MTases"/>
    <property type="match status" value="1"/>
</dbReference>
<comment type="caution">
    <text evidence="3">The sequence shown here is derived from an EMBL/GenBank/DDBJ whole genome shotgun (WGS) entry which is preliminary data.</text>
</comment>
<dbReference type="PANTHER" id="PTHR43591:SF24">
    <property type="entry name" value="2-METHOXY-6-POLYPRENYL-1,4-BENZOQUINOL METHYLASE, MITOCHONDRIAL"/>
    <property type="match status" value="1"/>
</dbReference>
<organism evidence="3 4">
    <name type="scientific">Lasiosphaeria hispida</name>
    <dbReference type="NCBI Taxonomy" id="260671"/>
    <lineage>
        <taxon>Eukaryota</taxon>
        <taxon>Fungi</taxon>
        <taxon>Dikarya</taxon>
        <taxon>Ascomycota</taxon>
        <taxon>Pezizomycotina</taxon>
        <taxon>Sordariomycetes</taxon>
        <taxon>Sordariomycetidae</taxon>
        <taxon>Sordariales</taxon>
        <taxon>Lasiosphaeriaceae</taxon>
        <taxon>Lasiosphaeria</taxon>
    </lineage>
</organism>
<reference evidence="3" key="2">
    <citation type="submission" date="2023-06" db="EMBL/GenBank/DDBJ databases">
        <authorList>
            <consortium name="Lawrence Berkeley National Laboratory"/>
            <person name="Haridas S."/>
            <person name="Hensen N."/>
            <person name="Bonometti L."/>
            <person name="Westerberg I."/>
            <person name="Brannstrom I.O."/>
            <person name="Guillou S."/>
            <person name="Cros-Aarteil S."/>
            <person name="Calhoun S."/>
            <person name="Kuo A."/>
            <person name="Mondo S."/>
            <person name="Pangilinan J."/>
            <person name="Riley R."/>
            <person name="Labutti K."/>
            <person name="Andreopoulos B."/>
            <person name="Lipzen A."/>
            <person name="Chen C."/>
            <person name="Yanf M."/>
            <person name="Daum C."/>
            <person name="Ng V."/>
            <person name="Clum A."/>
            <person name="Steindorff A."/>
            <person name="Ohm R."/>
            <person name="Martin F."/>
            <person name="Silar P."/>
            <person name="Natvig D."/>
            <person name="Lalanne C."/>
            <person name="Gautier V."/>
            <person name="Ament-Velasquez S.L."/>
            <person name="Kruys A."/>
            <person name="Hutchinson M.I."/>
            <person name="Powell A.J."/>
            <person name="Barry K."/>
            <person name="Miller A.N."/>
            <person name="Grigoriev I.V."/>
            <person name="Debuchy R."/>
            <person name="Gladieux P."/>
            <person name="Thoren M.H."/>
            <person name="Johannesson H."/>
        </authorList>
    </citation>
    <scope>NUCLEOTIDE SEQUENCE</scope>
    <source>
        <strain evidence="3">CBS 955.72</strain>
    </source>
</reference>
<evidence type="ECO:0000256" key="2">
    <source>
        <dbReference type="SAM" id="MobiDB-lite"/>
    </source>
</evidence>
<name>A0AAJ0HIT4_9PEZI</name>
<proteinExistence type="inferred from homology"/>
<dbReference type="InterPro" id="IPR029063">
    <property type="entry name" value="SAM-dependent_MTases_sf"/>
</dbReference>
<dbReference type="GO" id="GO:0032259">
    <property type="term" value="P:methylation"/>
    <property type="evidence" value="ECO:0007669"/>
    <property type="project" value="UniProtKB-KW"/>
</dbReference>
<gene>
    <name evidence="3" type="ORF">B0T25DRAFT_590824</name>
</gene>
<keyword evidence="4" id="KW-1185">Reference proteome</keyword>
<protein>
    <submittedName>
        <fullName evidence="3">S-adenosyl-L-methionine-dependent methyltransferase</fullName>
    </submittedName>
</protein>
<accession>A0AAJ0HIT4</accession>
<dbReference type="PANTHER" id="PTHR43591">
    <property type="entry name" value="METHYLTRANSFERASE"/>
    <property type="match status" value="1"/>
</dbReference>
<feature type="region of interest" description="Disordered" evidence="2">
    <location>
        <begin position="1"/>
        <end position="34"/>
    </location>
</feature>
<keyword evidence="3" id="KW-0489">Methyltransferase</keyword>
<sequence>MADEGPTESPPGRTRAEGGREVTSDYEPSVDESAFGSLSSSIKDHVWEYGRRYHTFRYGRYPMPNDEEEYKRESLRHIMLKEVLGGELYLSPIGDNPQKIIDLGTGFGDWAIEVGEKFPSAKVVGVDLSPIQPVWIPANVEFLVDDIEDEWVHASDFDFAHLRCIGNSVRDNGKLARTIFQNLKPGGWIEIQDISPKPASDDDTLPSDHPFHDFYKLSIEVFKTQYGFNLSYVQTLPEDLESWGFINVQSRIYHLPFGEWPKDPELRAIGGCFREVFLSFANAMATRPFVEFGMDRGEIHDLMTALKEALFDKRVHASLPMHYIWAQKPPT</sequence>